<organism evidence="3 4">
    <name type="scientific">Saccharopolyspora hordei</name>
    <dbReference type="NCBI Taxonomy" id="1838"/>
    <lineage>
        <taxon>Bacteria</taxon>
        <taxon>Bacillati</taxon>
        <taxon>Actinomycetota</taxon>
        <taxon>Actinomycetes</taxon>
        <taxon>Pseudonocardiales</taxon>
        <taxon>Pseudonocardiaceae</taxon>
        <taxon>Saccharopolyspora</taxon>
    </lineage>
</organism>
<dbReference type="Gene3D" id="3.20.20.70">
    <property type="entry name" value="Aldolase class I"/>
    <property type="match status" value="1"/>
</dbReference>
<accession>A0A853AJK3</accession>
<dbReference type="PANTHER" id="PTHR35039">
    <property type="entry name" value="3-KETO-L-GULONATE-6-PHOSPHATE DECARBOXYLASE SGBH-RELATED"/>
    <property type="match status" value="1"/>
</dbReference>
<evidence type="ECO:0000313" key="3">
    <source>
        <dbReference type="EMBL" id="NYI84834.1"/>
    </source>
</evidence>
<dbReference type="InterPro" id="IPR001754">
    <property type="entry name" value="OMPdeCOase_dom"/>
</dbReference>
<dbReference type="SMART" id="SM00934">
    <property type="entry name" value="OMPdecase"/>
    <property type="match status" value="1"/>
</dbReference>
<dbReference type="EMBL" id="JACCFJ010000001">
    <property type="protein sequence ID" value="NYI84834.1"/>
    <property type="molecule type" value="Genomic_DNA"/>
</dbReference>
<dbReference type="GO" id="GO:0006207">
    <property type="term" value="P:'de novo' pyrimidine nucleobase biosynthetic process"/>
    <property type="evidence" value="ECO:0007669"/>
    <property type="project" value="InterPro"/>
</dbReference>
<dbReference type="Pfam" id="PF01557">
    <property type="entry name" value="FAA_hydrolase"/>
    <property type="match status" value="1"/>
</dbReference>
<dbReference type="RefSeq" id="WP_218888337.1">
    <property type="nucleotide sequence ID" value="NZ_BAABFH010000001.1"/>
</dbReference>
<dbReference type="Pfam" id="PF00215">
    <property type="entry name" value="OMPdecase"/>
    <property type="match status" value="1"/>
</dbReference>
<feature type="domain" description="Orotidine 5'-phosphate decarboxylase" evidence="2">
    <location>
        <begin position="103"/>
        <end position="298"/>
    </location>
</feature>
<protein>
    <submittedName>
        <fullName evidence="3">3-keto-L-gulonate-6-phosphate decarboxylase</fullName>
    </submittedName>
</protein>
<evidence type="ECO:0000256" key="1">
    <source>
        <dbReference type="ARBA" id="ARBA00023239"/>
    </source>
</evidence>
<dbReference type="PANTHER" id="PTHR35039:SF3">
    <property type="entry name" value="3-KETO-L-GULONATE-6-PHOSPHATE DECARBOXYLASE SGBH-RELATED"/>
    <property type="match status" value="1"/>
</dbReference>
<dbReference type="Proteomes" id="UP000587002">
    <property type="component" value="Unassembled WGS sequence"/>
</dbReference>
<dbReference type="InterPro" id="IPR036663">
    <property type="entry name" value="Fumarylacetoacetase_C_sf"/>
</dbReference>
<keyword evidence="1" id="KW-0456">Lyase</keyword>
<keyword evidence="4" id="KW-1185">Reference proteome</keyword>
<gene>
    <name evidence="3" type="ORF">HNR68_003464</name>
</gene>
<evidence type="ECO:0000259" key="2">
    <source>
        <dbReference type="SMART" id="SM00934"/>
    </source>
</evidence>
<dbReference type="GO" id="GO:0033982">
    <property type="term" value="F:3-dehydro-L-gulonate-6-phosphate decarboxylase activity"/>
    <property type="evidence" value="ECO:0007669"/>
    <property type="project" value="TreeGrafter"/>
</dbReference>
<proteinExistence type="predicted"/>
<dbReference type="GO" id="GO:0004590">
    <property type="term" value="F:orotidine-5'-phosphate decarboxylase activity"/>
    <property type="evidence" value="ECO:0007669"/>
    <property type="project" value="InterPro"/>
</dbReference>
<name>A0A853AJK3_9PSEU</name>
<comment type="caution">
    <text evidence="3">The sequence shown here is derived from an EMBL/GenBank/DDBJ whole genome shotgun (WGS) entry which is preliminary data.</text>
</comment>
<dbReference type="SUPFAM" id="SSF56529">
    <property type="entry name" value="FAH"/>
    <property type="match status" value="1"/>
</dbReference>
<dbReference type="SUPFAM" id="SSF51366">
    <property type="entry name" value="Ribulose-phoshate binding barrel"/>
    <property type="match status" value="1"/>
</dbReference>
<dbReference type="Gene3D" id="3.90.850.10">
    <property type="entry name" value="Fumarylacetoacetase-like, C-terminal domain"/>
    <property type="match status" value="1"/>
</dbReference>
<evidence type="ECO:0000313" key="4">
    <source>
        <dbReference type="Proteomes" id="UP000587002"/>
    </source>
</evidence>
<dbReference type="AlphaFoldDB" id="A0A853AJK3"/>
<reference evidence="3 4" key="1">
    <citation type="submission" date="2020-07" db="EMBL/GenBank/DDBJ databases">
        <title>Sequencing the genomes of 1000 actinobacteria strains.</title>
        <authorList>
            <person name="Klenk H.-P."/>
        </authorList>
    </citation>
    <scope>NUCLEOTIDE SEQUENCE [LARGE SCALE GENOMIC DNA]</scope>
    <source>
        <strain evidence="3 4">DSM 44065</strain>
    </source>
</reference>
<dbReference type="InterPro" id="IPR011060">
    <property type="entry name" value="RibuloseP-bd_barrel"/>
</dbReference>
<sequence length="307" mass="31168">MDPLWTEAGSRSGFTPRGPWIETDVAVDDARISLRLDDVEVASASTADLARGPFEVVAYLSELVGLRPGDVVRTGAPGTTAPLRPGVSVTAEVAGIGALRCPVVRSAHAWEAVRTTRDVAPHADWVEVGTSLIKRYGTASVSEVVAAAGTTPVLADLKTADDAATESGMAFTAGARGATVLALAADATIDRCVEVATEAGGETVLDLVETGPLRRDALLARLPADVVVTAHVGKDAQAGGAGVEAALGPWTRGRSVAVAGGLGLAEVVRLRAAHPDLRVIVGSAITSAPAPGRAAATLSEAIRGAQR</sequence>
<dbReference type="InterPro" id="IPR011234">
    <property type="entry name" value="Fumarylacetoacetase-like_C"/>
</dbReference>
<dbReference type="InterPro" id="IPR013785">
    <property type="entry name" value="Aldolase_TIM"/>
</dbReference>
<dbReference type="GO" id="GO:0019854">
    <property type="term" value="P:L-ascorbic acid catabolic process"/>
    <property type="evidence" value="ECO:0007669"/>
    <property type="project" value="TreeGrafter"/>
</dbReference>